<dbReference type="GO" id="GO:0050104">
    <property type="term" value="F:L-gulonate 3-dehydrogenase activity"/>
    <property type="evidence" value="ECO:0007669"/>
    <property type="project" value="TreeGrafter"/>
</dbReference>
<feature type="transmembrane region" description="Helical" evidence="4">
    <location>
        <begin position="20"/>
        <end position="38"/>
    </location>
</feature>
<comment type="similarity">
    <text evidence="1">Belongs to the 3-hydroxyacyl-CoA dehydrogenase family.</text>
</comment>
<dbReference type="GO" id="GO:0006631">
    <property type="term" value="P:fatty acid metabolic process"/>
    <property type="evidence" value="ECO:0007669"/>
    <property type="project" value="InterPro"/>
</dbReference>
<dbReference type="InterPro" id="IPR006108">
    <property type="entry name" value="3HC_DH_C"/>
</dbReference>
<dbReference type="InterPro" id="IPR036291">
    <property type="entry name" value="NAD(P)-bd_dom_sf"/>
</dbReference>
<dbReference type="Proteomes" id="UP000027920">
    <property type="component" value="Unassembled WGS sequence"/>
</dbReference>
<comment type="caution">
    <text evidence="7">The sequence shown here is derived from an EMBL/GenBank/DDBJ whole genome shotgun (WGS) entry which is preliminary data.</text>
</comment>
<name>A0A072P1D2_9EURO</name>
<gene>
    <name evidence="7" type="ORF">A1O9_09724</name>
</gene>
<accession>A0A072P1D2</accession>
<dbReference type="GO" id="GO:0070403">
    <property type="term" value="F:NAD+ binding"/>
    <property type="evidence" value="ECO:0007669"/>
    <property type="project" value="InterPro"/>
</dbReference>
<feature type="domain" description="3-hydroxyacyl-CoA dehydrogenase NAD binding" evidence="6">
    <location>
        <begin position="160"/>
        <end position="216"/>
    </location>
</feature>
<proteinExistence type="inferred from homology"/>
<keyword evidence="2" id="KW-0560">Oxidoreductase</keyword>
<evidence type="ECO:0008006" key="9">
    <source>
        <dbReference type="Google" id="ProtNLM"/>
    </source>
</evidence>
<feature type="domain" description="3-hydroxyacyl-CoA dehydrogenase C-terminal" evidence="5">
    <location>
        <begin position="220"/>
        <end position="282"/>
    </location>
</feature>
<evidence type="ECO:0000256" key="4">
    <source>
        <dbReference type="SAM" id="Phobius"/>
    </source>
</evidence>
<dbReference type="Pfam" id="PF00725">
    <property type="entry name" value="3HCDH"/>
    <property type="match status" value="1"/>
</dbReference>
<evidence type="ECO:0000256" key="3">
    <source>
        <dbReference type="SAM" id="MobiDB-lite"/>
    </source>
</evidence>
<sequence length="375" mass="40430">MASPHQAQQQNLPHGDEKVCLIGLGAIGISFLALHLTYTSAQLSVYDPRPDLESHLSSILPLYLPQGPTSPGLSVAELRSQGRLRICSTLDDALVGATIVQEQGPENEAFKRWTWRSVLPKVAASCRLWSSTSGISASRQLAGLEDGGHAGEETLESDLATSARERLLVVHPFNPPHIMPLVELVPSPSTLAAEVAFATEYFLSLRSGHRPITIHKETKGFVANRLSFILLREACHLVNQGVVSVAELDEIMRASLGPRWAVKGVFEMYGFGGGTRGMAGFLDTIGGSIGEVWDDAGGLEFRDNDQAEDNGMGWKDVVIAQTDEAYGLPTAPGIRRRDEGLRAVVKCQREIDAAVAGEEKGGGRESERAGERDKA</sequence>
<feature type="region of interest" description="Disordered" evidence="3">
    <location>
        <begin position="354"/>
        <end position="375"/>
    </location>
</feature>
<dbReference type="Pfam" id="PF02737">
    <property type="entry name" value="3HCDH_N"/>
    <property type="match status" value="2"/>
</dbReference>
<dbReference type="InterPro" id="IPR013328">
    <property type="entry name" value="6PGD_dom2"/>
</dbReference>
<evidence type="ECO:0000259" key="5">
    <source>
        <dbReference type="Pfam" id="PF00725"/>
    </source>
</evidence>
<dbReference type="RefSeq" id="XP_013256519.1">
    <property type="nucleotide sequence ID" value="XM_013401065.1"/>
</dbReference>
<dbReference type="InterPro" id="IPR006176">
    <property type="entry name" value="3-OHacyl-CoA_DH_NAD-bd"/>
</dbReference>
<evidence type="ECO:0000313" key="8">
    <source>
        <dbReference type="Proteomes" id="UP000027920"/>
    </source>
</evidence>
<dbReference type="VEuPathDB" id="FungiDB:A1O9_09724"/>
<evidence type="ECO:0000256" key="1">
    <source>
        <dbReference type="ARBA" id="ARBA00009463"/>
    </source>
</evidence>
<evidence type="ECO:0000313" key="7">
    <source>
        <dbReference type="EMBL" id="KEF53929.1"/>
    </source>
</evidence>
<reference evidence="7 8" key="1">
    <citation type="submission" date="2013-03" db="EMBL/GenBank/DDBJ databases">
        <title>The Genome Sequence of Exophiala aquamarina CBS 119918.</title>
        <authorList>
            <consortium name="The Broad Institute Genomics Platform"/>
            <person name="Cuomo C."/>
            <person name="de Hoog S."/>
            <person name="Gorbushina A."/>
            <person name="Walker B."/>
            <person name="Young S.K."/>
            <person name="Zeng Q."/>
            <person name="Gargeya S."/>
            <person name="Fitzgerald M."/>
            <person name="Haas B."/>
            <person name="Abouelleil A."/>
            <person name="Allen A.W."/>
            <person name="Alvarado L."/>
            <person name="Arachchi H.M."/>
            <person name="Berlin A.M."/>
            <person name="Chapman S.B."/>
            <person name="Gainer-Dewar J."/>
            <person name="Goldberg J."/>
            <person name="Griggs A."/>
            <person name="Gujja S."/>
            <person name="Hansen M."/>
            <person name="Howarth C."/>
            <person name="Imamovic A."/>
            <person name="Ireland A."/>
            <person name="Larimer J."/>
            <person name="McCowan C."/>
            <person name="Murphy C."/>
            <person name="Pearson M."/>
            <person name="Poon T.W."/>
            <person name="Priest M."/>
            <person name="Roberts A."/>
            <person name="Saif S."/>
            <person name="Shea T."/>
            <person name="Sisk P."/>
            <person name="Sykes S."/>
            <person name="Wortman J."/>
            <person name="Nusbaum C."/>
            <person name="Birren B."/>
        </authorList>
    </citation>
    <scope>NUCLEOTIDE SEQUENCE [LARGE SCALE GENOMIC DNA]</scope>
    <source>
        <strain evidence="7 8">CBS 119918</strain>
    </source>
</reference>
<organism evidence="7 8">
    <name type="scientific">Exophiala aquamarina CBS 119918</name>
    <dbReference type="NCBI Taxonomy" id="1182545"/>
    <lineage>
        <taxon>Eukaryota</taxon>
        <taxon>Fungi</taxon>
        <taxon>Dikarya</taxon>
        <taxon>Ascomycota</taxon>
        <taxon>Pezizomycotina</taxon>
        <taxon>Eurotiomycetes</taxon>
        <taxon>Chaetothyriomycetidae</taxon>
        <taxon>Chaetothyriales</taxon>
        <taxon>Herpotrichiellaceae</taxon>
        <taxon>Exophiala</taxon>
    </lineage>
</organism>
<dbReference type="STRING" id="1182545.A0A072P1D2"/>
<keyword evidence="4" id="KW-1133">Transmembrane helix</keyword>
<dbReference type="AlphaFoldDB" id="A0A072P1D2"/>
<keyword evidence="4" id="KW-0472">Membrane</keyword>
<evidence type="ECO:0000256" key="2">
    <source>
        <dbReference type="ARBA" id="ARBA00023002"/>
    </source>
</evidence>
<protein>
    <recommendedName>
        <fullName evidence="9">3-hydroxyacyl-CoA dehydrogenase</fullName>
    </recommendedName>
</protein>
<dbReference type="OrthoDB" id="2021159at2759"/>
<keyword evidence="8" id="KW-1185">Reference proteome</keyword>
<dbReference type="SUPFAM" id="SSF48179">
    <property type="entry name" value="6-phosphogluconate dehydrogenase C-terminal domain-like"/>
    <property type="match status" value="1"/>
</dbReference>
<dbReference type="EMBL" id="AMGV01000011">
    <property type="protein sequence ID" value="KEF53929.1"/>
    <property type="molecule type" value="Genomic_DNA"/>
</dbReference>
<dbReference type="PANTHER" id="PTHR48075:SF1">
    <property type="entry name" value="LAMBDA-CRYSTALLIN HOMOLOG"/>
    <property type="match status" value="1"/>
</dbReference>
<dbReference type="HOGENOM" id="CLU_009834_0_1_1"/>
<dbReference type="InterPro" id="IPR008927">
    <property type="entry name" value="6-PGluconate_DH-like_C_sf"/>
</dbReference>
<dbReference type="PANTHER" id="PTHR48075">
    <property type="entry name" value="3-HYDROXYACYL-COA DEHYDROGENASE FAMILY PROTEIN"/>
    <property type="match status" value="1"/>
</dbReference>
<dbReference type="Gene3D" id="1.10.1040.10">
    <property type="entry name" value="N-(1-d-carboxylethyl)-l-norvaline Dehydrogenase, domain 2"/>
    <property type="match status" value="1"/>
</dbReference>
<feature type="domain" description="3-hydroxyacyl-CoA dehydrogenase NAD binding" evidence="6">
    <location>
        <begin position="19"/>
        <end position="140"/>
    </location>
</feature>
<dbReference type="SUPFAM" id="SSF51735">
    <property type="entry name" value="NAD(P)-binding Rossmann-fold domains"/>
    <property type="match status" value="1"/>
</dbReference>
<evidence type="ECO:0000259" key="6">
    <source>
        <dbReference type="Pfam" id="PF02737"/>
    </source>
</evidence>
<dbReference type="Gene3D" id="3.40.50.720">
    <property type="entry name" value="NAD(P)-binding Rossmann-like Domain"/>
    <property type="match status" value="1"/>
</dbReference>
<keyword evidence="4" id="KW-0812">Transmembrane</keyword>
<dbReference type="GeneID" id="25284632"/>